<keyword evidence="4" id="KW-1185">Reference proteome</keyword>
<dbReference type="AlphaFoldDB" id="A0A2V1ECB7"/>
<dbReference type="STRING" id="97972.A0A2V1ECB7"/>
<evidence type="ECO:0000259" key="2">
    <source>
        <dbReference type="Pfam" id="PF11790"/>
    </source>
</evidence>
<evidence type="ECO:0000256" key="1">
    <source>
        <dbReference type="SAM" id="SignalP"/>
    </source>
</evidence>
<feature type="chain" id="PRO_5016009653" evidence="1">
    <location>
        <begin position="20"/>
        <end position="263"/>
    </location>
</feature>
<dbReference type="InterPro" id="IPR024655">
    <property type="entry name" value="Asl1_glyco_hydro_catalytic"/>
</dbReference>
<dbReference type="InterPro" id="IPR017853">
    <property type="entry name" value="GH"/>
</dbReference>
<evidence type="ECO:0000313" key="4">
    <source>
        <dbReference type="Proteomes" id="UP000244855"/>
    </source>
</evidence>
<dbReference type="GO" id="GO:0016787">
    <property type="term" value="F:hydrolase activity"/>
    <property type="evidence" value="ECO:0007669"/>
    <property type="project" value="UniProtKB-KW"/>
</dbReference>
<dbReference type="OrthoDB" id="5985073at2759"/>
<dbReference type="InterPro" id="IPR053183">
    <property type="entry name" value="ASL1"/>
</dbReference>
<name>A0A2V1ECB7_9PLEO</name>
<evidence type="ECO:0000313" key="3">
    <source>
        <dbReference type="EMBL" id="PVI08173.1"/>
    </source>
</evidence>
<keyword evidence="1" id="KW-0732">Signal</keyword>
<dbReference type="Pfam" id="PF11790">
    <property type="entry name" value="Glyco_hydro_cc"/>
    <property type="match status" value="1"/>
</dbReference>
<accession>A0A2V1ECB7</accession>
<dbReference type="Gene3D" id="3.20.20.80">
    <property type="entry name" value="Glycosidases"/>
    <property type="match status" value="1"/>
</dbReference>
<dbReference type="EMBL" id="KZ805301">
    <property type="protein sequence ID" value="PVI08173.1"/>
    <property type="molecule type" value="Genomic_DNA"/>
</dbReference>
<feature type="signal peptide" evidence="1">
    <location>
        <begin position="1"/>
        <end position="19"/>
    </location>
</feature>
<dbReference type="PANTHER" id="PTHR34154">
    <property type="entry name" value="ALKALI-SENSITIVE LINKAGE PROTEIN 1"/>
    <property type="match status" value="1"/>
</dbReference>
<keyword evidence="3" id="KW-0378">Hydrolase</keyword>
<protein>
    <submittedName>
        <fullName evidence="3">Glycoside hydrolase family 128 protein</fullName>
    </submittedName>
</protein>
<sequence>MLTRTFVLALAGLSAFSEAAPVEKRAGGKRGLAFKKNLQSKNNLFPGCNWGYTWEARVGDDNKYSLDGKEFVPMLHDGGAMFTGAWNDDVNKAIKAGAKNILSFNEPDEPGAGGACMPVADAVAKHKLFVQPIADKNKGVRIGSPSVTNGNTGDKGLSYLKNFLSGCSGCRIDFITAHWYNGGSVKDFQDHFTNMNKQVGGRKIWVTEFAAPDALNAAQKKQFMTDAMAWMDKTDFIERYAYFGVEQGLTSGNALSDLGKAYA</sequence>
<feature type="domain" description="Asl1-like glycosyl hydrolase catalytic" evidence="2">
    <location>
        <begin position="33"/>
        <end position="262"/>
    </location>
</feature>
<dbReference type="SUPFAM" id="SSF51445">
    <property type="entry name" value="(Trans)glycosidases"/>
    <property type="match status" value="1"/>
</dbReference>
<dbReference type="PANTHER" id="PTHR34154:SF10">
    <property type="entry name" value="ASL1-LIKE GLYCOSYL HYDROLASE CATALYTIC DOMAIN-CONTAINING PROTEIN"/>
    <property type="match status" value="1"/>
</dbReference>
<organism evidence="3 4">
    <name type="scientific">Periconia macrospinosa</name>
    <dbReference type="NCBI Taxonomy" id="97972"/>
    <lineage>
        <taxon>Eukaryota</taxon>
        <taxon>Fungi</taxon>
        <taxon>Dikarya</taxon>
        <taxon>Ascomycota</taxon>
        <taxon>Pezizomycotina</taxon>
        <taxon>Dothideomycetes</taxon>
        <taxon>Pleosporomycetidae</taxon>
        <taxon>Pleosporales</taxon>
        <taxon>Massarineae</taxon>
        <taxon>Periconiaceae</taxon>
        <taxon>Periconia</taxon>
    </lineage>
</organism>
<dbReference type="Proteomes" id="UP000244855">
    <property type="component" value="Unassembled WGS sequence"/>
</dbReference>
<proteinExistence type="predicted"/>
<dbReference type="GO" id="GO:0009277">
    <property type="term" value="C:fungal-type cell wall"/>
    <property type="evidence" value="ECO:0007669"/>
    <property type="project" value="TreeGrafter"/>
</dbReference>
<gene>
    <name evidence="3" type="ORF">DM02DRAFT_511372</name>
</gene>
<reference evidence="3 4" key="1">
    <citation type="journal article" date="2018" name="Sci. Rep.">
        <title>Comparative genomics provides insights into the lifestyle and reveals functional heterogeneity of dark septate endophytic fungi.</title>
        <authorList>
            <person name="Knapp D.G."/>
            <person name="Nemeth J.B."/>
            <person name="Barry K."/>
            <person name="Hainaut M."/>
            <person name="Henrissat B."/>
            <person name="Johnson J."/>
            <person name="Kuo A."/>
            <person name="Lim J.H.P."/>
            <person name="Lipzen A."/>
            <person name="Nolan M."/>
            <person name="Ohm R.A."/>
            <person name="Tamas L."/>
            <person name="Grigoriev I.V."/>
            <person name="Spatafora J.W."/>
            <person name="Nagy L.G."/>
            <person name="Kovacs G.M."/>
        </authorList>
    </citation>
    <scope>NUCLEOTIDE SEQUENCE [LARGE SCALE GENOMIC DNA]</scope>
    <source>
        <strain evidence="3 4">DSE2036</strain>
    </source>
</reference>
<dbReference type="GO" id="GO:0071966">
    <property type="term" value="P:fungal-type cell wall polysaccharide metabolic process"/>
    <property type="evidence" value="ECO:0007669"/>
    <property type="project" value="TreeGrafter"/>
</dbReference>